<evidence type="ECO:0008006" key="3">
    <source>
        <dbReference type="Google" id="ProtNLM"/>
    </source>
</evidence>
<dbReference type="SUPFAM" id="SSF46785">
    <property type="entry name" value="Winged helix' DNA-binding domain"/>
    <property type="match status" value="1"/>
</dbReference>
<reference evidence="1 2" key="1">
    <citation type="journal article" date="2019" name="Int. J. Syst. Evol. Microbiol.">
        <title>The Global Catalogue of Microorganisms (GCM) 10K type strain sequencing project: providing services to taxonomists for standard genome sequencing and annotation.</title>
        <authorList>
            <consortium name="The Broad Institute Genomics Platform"/>
            <consortium name="The Broad Institute Genome Sequencing Center for Infectious Disease"/>
            <person name="Wu L."/>
            <person name="Ma J."/>
        </authorList>
    </citation>
    <scope>NUCLEOTIDE SEQUENCE [LARGE SCALE GENOMIC DNA]</scope>
    <source>
        <strain evidence="1 2">DT31</strain>
    </source>
</reference>
<accession>A0ABD5WBI9</accession>
<dbReference type="Proteomes" id="UP001596461">
    <property type="component" value="Unassembled WGS sequence"/>
</dbReference>
<dbReference type="InterPro" id="IPR036388">
    <property type="entry name" value="WH-like_DNA-bd_sf"/>
</dbReference>
<sequence length="103" mass="12057">MIHTDERILERLAEEGHAPAWMTASDLDYERFHVSRRCKRLAEAEFVEREERAGFADEWYITTWGVLYLRGELDADLRRLDPGMRPGGRIRPGWYAGFEEAKG</sequence>
<protein>
    <recommendedName>
        <fullName evidence="3">Repressor phrH2</fullName>
    </recommendedName>
</protein>
<keyword evidence="2" id="KW-1185">Reference proteome</keyword>
<name>A0ABD5WBI9_9EURY</name>
<evidence type="ECO:0000313" key="2">
    <source>
        <dbReference type="Proteomes" id="UP001596461"/>
    </source>
</evidence>
<proteinExistence type="predicted"/>
<dbReference type="Gene3D" id="1.10.10.10">
    <property type="entry name" value="Winged helix-like DNA-binding domain superfamily/Winged helix DNA-binding domain"/>
    <property type="match status" value="1"/>
</dbReference>
<evidence type="ECO:0000313" key="1">
    <source>
        <dbReference type="EMBL" id="MFC7070642.1"/>
    </source>
</evidence>
<comment type="caution">
    <text evidence="1">The sequence shown here is derived from an EMBL/GenBank/DDBJ whole genome shotgun (WGS) entry which is preliminary data.</text>
</comment>
<dbReference type="RefSeq" id="WP_390210912.1">
    <property type="nucleotide sequence ID" value="NZ_JBHTAH010000012.1"/>
</dbReference>
<dbReference type="InterPro" id="IPR036390">
    <property type="entry name" value="WH_DNA-bd_sf"/>
</dbReference>
<gene>
    <name evidence="1" type="ORF">ACFQL9_13390</name>
</gene>
<organism evidence="1 2">
    <name type="scientific">Halobaculum lipolyticum</name>
    <dbReference type="NCBI Taxonomy" id="3032001"/>
    <lineage>
        <taxon>Archaea</taxon>
        <taxon>Methanobacteriati</taxon>
        <taxon>Methanobacteriota</taxon>
        <taxon>Stenosarchaea group</taxon>
        <taxon>Halobacteria</taxon>
        <taxon>Halobacteriales</taxon>
        <taxon>Haloferacaceae</taxon>
        <taxon>Halobaculum</taxon>
    </lineage>
</organism>
<dbReference type="AlphaFoldDB" id="A0ABD5WBI9"/>
<dbReference type="EMBL" id="JBHTAH010000012">
    <property type="protein sequence ID" value="MFC7070642.1"/>
    <property type="molecule type" value="Genomic_DNA"/>
</dbReference>